<evidence type="ECO:0000256" key="6">
    <source>
        <dbReference type="ARBA" id="ARBA00023136"/>
    </source>
</evidence>
<feature type="transmembrane region" description="Helical" evidence="7">
    <location>
        <begin position="247"/>
        <end position="267"/>
    </location>
</feature>
<dbReference type="EMBL" id="JBHLXD010000027">
    <property type="protein sequence ID" value="MFC0209689.1"/>
    <property type="molecule type" value="Genomic_DNA"/>
</dbReference>
<proteinExistence type="inferred from homology"/>
<protein>
    <submittedName>
        <fullName evidence="8">YeiH family protein</fullName>
    </submittedName>
</protein>
<evidence type="ECO:0000256" key="5">
    <source>
        <dbReference type="ARBA" id="ARBA00022989"/>
    </source>
</evidence>
<evidence type="ECO:0000256" key="4">
    <source>
        <dbReference type="ARBA" id="ARBA00022692"/>
    </source>
</evidence>
<feature type="transmembrane region" description="Helical" evidence="7">
    <location>
        <begin position="34"/>
        <end position="50"/>
    </location>
</feature>
<keyword evidence="4 7" id="KW-0812">Transmembrane</keyword>
<keyword evidence="6 7" id="KW-0472">Membrane</keyword>
<feature type="transmembrane region" description="Helical" evidence="7">
    <location>
        <begin position="87"/>
        <end position="112"/>
    </location>
</feature>
<comment type="subcellular location">
    <subcellularLocation>
        <location evidence="1">Cell membrane</location>
        <topology evidence="1">Multi-pass membrane protein</topology>
    </subcellularLocation>
</comment>
<feature type="transmembrane region" description="Helical" evidence="7">
    <location>
        <begin position="218"/>
        <end position="235"/>
    </location>
</feature>
<keyword evidence="3" id="KW-1003">Cell membrane</keyword>
<reference evidence="8 9" key="1">
    <citation type="submission" date="2024-09" db="EMBL/GenBank/DDBJ databases">
        <authorList>
            <person name="Sun Q."/>
            <person name="Mori K."/>
        </authorList>
    </citation>
    <scope>NUCLEOTIDE SEQUENCE [LARGE SCALE GENOMIC DNA]</scope>
    <source>
        <strain evidence="8 9">CCM 8543</strain>
    </source>
</reference>
<evidence type="ECO:0000256" key="2">
    <source>
        <dbReference type="ARBA" id="ARBA00007977"/>
    </source>
</evidence>
<dbReference type="PANTHER" id="PTHR30106:SF2">
    <property type="entry name" value="UPF0324 INNER MEMBRANE PROTEIN YEIH"/>
    <property type="match status" value="1"/>
</dbReference>
<keyword evidence="9" id="KW-1185">Reference proteome</keyword>
<dbReference type="PANTHER" id="PTHR30106">
    <property type="entry name" value="INNER MEMBRANE PROTEIN YEIH-RELATED"/>
    <property type="match status" value="1"/>
</dbReference>
<evidence type="ECO:0000313" key="9">
    <source>
        <dbReference type="Proteomes" id="UP001589755"/>
    </source>
</evidence>
<comment type="caution">
    <text evidence="8">The sequence shown here is derived from an EMBL/GenBank/DDBJ whole genome shotgun (WGS) entry which is preliminary data.</text>
</comment>
<organism evidence="8 9">
    <name type="scientific">Chelativorans intermedius</name>
    <dbReference type="NCBI Taxonomy" id="515947"/>
    <lineage>
        <taxon>Bacteria</taxon>
        <taxon>Pseudomonadati</taxon>
        <taxon>Pseudomonadota</taxon>
        <taxon>Alphaproteobacteria</taxon>
        <taxon>Hyphomicrobiales</taxon>
        <taxon>Phyllobacteriaceae</taxon>
        <taxon>Chelativorans</taxon>
    </lineage>
</organism>
<feature type="transmembrane region" description="Helical" evidence="7">
    <location>
        <begin position="309"/>
        <end position="329"/>
    </location>
</feature>
<name>A0ABV6DAP7_9HYPH</name>
<evidence type="ECO:0000256" key="7">
    <source>
        <dbReference type="SAM" id="Phobius"/>
    </source>
</evidence>
<feature type="transmembrane region" description="Helical" evidence="7">
    <location>
        <begin position="279"/>
        <end position="297"/>
    </location>
</feature>
<gene>
    <name evidence="8" type="ORF">ACFFJ2_14885</name>
</gene>
<dbReference type="InterPro" id="IPR018383">
    <property type="entry name" value="UPF0324_pro"/>
</dbReference>
<comment type="similarity">
    <text evidence="2">Belongs to the UPF0324 family.</text>
</comment>
<dbReference type="RefSeq" id="WP_261522386.1">
    <property type="nucleotide sequence ID" value="NZ_JAODNW010000026.1"/>
</dbReference>
<accession>A0ABV6DAP7</accession>
<dbReference type="Proteomes" id="UP001589755">
    <property type="component" value="Unassembled WGS sequence"/>
</dbReference>
<evidence type="ECO:0000256" key="1">
    <source>
        <dbReference type="ARBA" id="ARBA00004651"/>
    </source>
</evidence>
<dbReference type="Pfam" id="PF03601">
    <property type="entry name" value="Cons_hypoth698"/>
    <property type="match status" value="1"/>
</dbReference>
<sequence>MGALLSHVRTLAPGIGTALLIAAAASFVADTYGGPVMLLALLIGIALNFLSEGEKVEAGIRFTSKSVLKLGVALLGLRIAASDVVALGASTVVVLVVAMAITILAGMALVRLQGHTRIFGILIGGATAICGASAALAISSVLPDGPAKQQQTIFTVVAVTTLSTIAMVIYPVFADLAGFDDRTTGIFLGATIHDVAQVVGSGYAVSELAGDTATIVKLFRVAMLLPVVFLISVLLREKGAAAASARLPLPLFALAFVAMVALNSLGIVPEALREPLVALSRWCLVAAVAAIGLTTSIKDILEIGGTAIYAAVGTTIVLLVTVMGLLFVIGG</sequence>
<feature type="transmembrane region" description="Helical" evidence="7">
    <location>
        <begin position="185"/>
        <end position="206"/>
    </location>
</feature>
<feature type="transmembrane region" description="Helical" evidence="7">
    <location>
        <begin position="119"/>
        <end position="141"/>
    </location>
</feature>
<feature type="transmembrane region" description="Helical" evidence="7">
    <location>
        <begin position="153"/>
        <end position="173"/>
    </location>
</feature>
<evidence type="ECO:0000256" key="3">
    <source>
        <dbReference type="ARBA" id="ARBA00022475"/>
    </source>
</evidence>
<evidence type="ECO:0000313" key="8">
    <source>
        <dbReference type="EMBL" id="MFC0209689.1"/>
    </source>
</evidence>
<keyword evidence="5 7" id="KW-1133">Transmembrane helix</keyword>